<protein>
    <submittedName>
        <fullName evidence="2">PQQ-dependent sugar dehydrogenase</fullName>
    </submittedName>
</protein>
<evidence type="ECO:0000259" key="1">
    <source>
        <dbReference type="Pfam" id="PF07995"/>
    </source>
</evidence>
<feature type="domain" description="Glucose/Sorbosone dehydrogenase" evidence="1">
    <location>
        <begin position="66"/>
        <end position="394"/>
    </location>
</feature>
<reference evidence="4 5" key="1">
    <citation type="submission" date="2019-10" db="EMBL/GenBank/DDBJ databases">
        <authorList>
            <person name="Dong K."/>
        </authorList>
    </citation>
    <scope>NUCLEOTIDE SEQUENCE [LARGE SCALE GENOMIC DNA]</scope>
    <source>
        <strain evidence="4">dk386</strain>
        <strain evidence="3">Dk386</strain>
        <strain evidence="2">Dk771</strain>
        <strain evidence="5">dk771</strain>
    </source>
</reference>
<dbReference type="InterPro" id="IPR011041">
    <property type="entry name" value="Quinoprot_gluc/sorb_DH_b-prop"/>
</dbReference>
<dbReference type="EMBL" id="WITK01000023">
    <property type="protein sequence ID" value="MQW93084.1"/>
    <property type="molecule type" value="Genomic_DNA"/>
</dbReference>
<dbReference type="RefSeq" id="WP_153370010.1">
    <property type="nucleotide sequence ID" value="NZ_CP045650.1"/>
</dbReference>
<dbReference type="Pfam" id="PF07995">
    <property type="entry name" value="GSDH"/>
    <property type="match status" value="1"/>
</dbReference>
<dbReference type="AlphaFoldDB" id="A0A5Q0NYL0"/>
<evidence type="ECO:0000313" key="4">
    <source>
        <dbReference type="Proteomes" id="UP000327478"/>
    </source>
</evidence>
<dbReference type="EMBL" id="CP045650">
    <property type="protein sequence ID" value="QGA09899.1"/>
    <property type="molecule type" value="Genomic_DNA"/>
</dbReference>
<dbReference type="InterPro" id="IPR012938">
    <property type="entry name" value="Glc/Sorbosone_DH"/>
</dbReference>
<dbReference type="SUPFAM" id="SSF50952">
    <property type="entry name" value="Soluble quinoprotein glucose dehydrogenase"/>
    <property type="match status" value="1"/>
</dbReference>
<evidence type="ECO:0000313" key="5">
    <source>
        <dbReference type="Proteomes" id="UP000480556"/>
    </source>
</evidence>
<dbReference type="Proteomes" id="UP000480556">
    <property type="component" value="Unassembled WGS sequence"/>
</dbReference>
<proteinExistence type="predicted"/>
<accession>A0A5Q0NYL0</accession>
<dbReference type="Gene3D" id="2.120.10.30">
    <property type="entry name" value="TolB, C-terminal domain"/>
    <property type="match status" value="1"/>
</dbReference>
<dbReference type="PANTHER" id="PTHR19328">
    <property type="entry name" value="HEDGEHOG-INTERACTING PROTEIN"/>
    <property type="match status" value="1"/>
</dbReference>
<dbReference type="Proteomes" id="UP000327478">
    <property type="component" value="Chromosome"/>
</dbReference>
<keyword evidence="4" id="KW-1185">Reference proteome</keyword>
<gene>
    <name evidence="3" type="ORF">GFH30_00135</name>
    <name evidence="2" type="ORF">GHJ48_11895</name>
</gene>
<name>A0A5Q0NYL0_9GAMM</name>
<evidence type="ECO:0000313" key="2">
    <source>
        <dbReference type="EMBL" id="MQW93084.1"/>
    </source>
</evidence>
<dbReference type="PANTHER" id="PTHR19328:SF75">
    <property type="entry name" value="ALDOSE SUGAR DEHYDROGENASE YLII"/>
    <property type="match status" value="1"/>
</dbReference>
<evidence type="ECO:0000313" key="3">
    <source>
        <dbReference type="EMBL" id="QGA09899.1"/>
    </source>
</evidence>
<organism evidence="2 5">
    <name type="scientific">Acinetobacter wanghuae</name>
    <dbReference type="NCBI Taxonomy" id="2662362"/>
    <lineage>
        <taxon>Bacteria</taxon>
        <taxon>Pseudomonadati</taxon>
        <taxon>Pseudomonadota</taxon>
        <taxon>Gammaproteobacteria</taxon>
        <taxon>Moraxellales</taxon>
        <taxon>Moraxellaceae</taxon>
        <taxon>Acinetobacter</taxon>
    </lineage>
</organism>
<sequence>MNHFYVGAMLCLGLTSYQLTGCQAQDKTAKEKIVNQEQAKPIQQSNAASSVTQTQQTYKVSNIAQFNEPWAMAALKDGRLLITERKGTLQLFNPQTRQKVEVKGVPKVAYGGQGGLGDIVLHPQFAQNHQVYISYAAAGQAGYGAVVARGELDLSNSTSPQLKNVKTIWEQVPKVDGQGHYSHRMLFGKDGKLWISSGERQKFEPAQDLQSNLGKVLSLNDDGTPAAGNPFVQQGEIAKQVWSLGHRNPLGIALDHKDQLWVVEMGPKGGDELNVIVKGENYGYPLVSDGDHYDGKGIPDHHTQPKLKAPEMTWTPVISPSSLIFYKGNQFPAWKNKALIGGLSSEAIIVVDTEMKPVQEVQRLNMQQRIRSLLEAEDGSIWVLEDGKNAQLLKMTPQ</sequence>
<dbReference type="InterPro" id="IPR011042">
    <property type="entry name" value="6-blade_b-propeller_TolB-like"/>
</dbReference>